<comment type="caution">
    <text evidence="5">The sequence shown here is derived from an EMBL/GenBank/DDBJ whole genome shotgun (WGS) entry which is preliminary data.</text>
</comment>
<dbReference type="Pfam" id="PF13656">
    <property type="entry name" value="RNA_pol_L_2"/>
    <property type="match status" value="1"/>
</dbReference>
<dbReference type="GO" id="GO:0006362">
    <property type="term" value="P:transcription elongation by RNA polymerase I"/>
    <property type="evidence" value="ECO:0007669"/>
    <property type="project" value="TreeGrafter"/>
</dbReference>
<evidence type="ECO:0000256" key="1">
    <source>
        <dbReference type="ARBA" id="ARBA00022478"/>
    </source>
</evidence>
<dbReference type="GO" id="GO:0046983">
    <property type="term" value="F:protein dimerization activity"/>
    <property type="evidence" value="ECO:0007669"/>
    <property type="project" value="InterPro"/>
</dbReference>
<keyword evidence="2" id="KW-0804">Transcription</keyword>
<evidence type="ECO:0000259" key="4">
    <source>
        <dbReference type="Pfam" id="PF13656"/>
    </source>
</evidence>
<dbReference type="GO" id="GO:0003899">
    <property type="term" value="F:DNA-directed RNA polymerase activity"/>
    <property type="evidence" value="ECO:0007669"/>
    <property type="project" value="TreeGrafter"/>
</dbReference>
<accession>A0A7J7J265</accession>
<protein>
    <submittedName>
        <fullName evidence="5">RPC19</fullName>
    </submittedName>
</protein>
<dbReference type="PANTHER" id="PTHR13946">
    <property type="entry name" value="DNA-DIRECTED RNA POLYMERASE I,II,III"/>
    <property type="match status" value="1"/>
</dbReference>
<dbReference type="InterPro" id="IPR033898">
    <property type="entry name" value="RNAP_AC19"/>
</dbReference>
<evidence type="ECO:0000313" key="6">
    <source>
        <dbReference type="Proteomes" id="UP000593567"/>
    </source>
</evidence>
<dbReference type="Gene3D" id="3.30.1360.10">
    <property type="entry name" value="RNA polymerase, RBP11-like subunit"/>
    <property type="match status" value="1"/>
</dbReference>
<reference evidence="5" key="1">
    <citation type="submission" date="2020-06" db="EMBL/GenBank/DDBJ databases">
        <title>Draft genome of Bugula neritina, a colonial animal packing powerful symbionts and potential medicines.</title>
        <authorList>
            <person name="Rayko M."/>
        </authorList>
    </citation>
    <scope>NUCLEOTIDE SEQUENCE [LARGE SCALE GENOMIC DNA]</scope>
    <source>
        <strain evidence="5">Kwan_BN1</strain>
    </source>
</reference>
<dbReference type="GO" id="GO:0005736">
    <property type="term" value="C:RNA polymerase I complex"/>
    <property type="evidence" value="ECO:0007669"/>
    <property type="project" value="TreeGrafter"/>
</dbReference>
<dbReference type="PANTHER" id="PTHR13946:SF28">
    <property type="entry name" value="DNA-DIRECTED RNA POLYMERASES I AND III SUBUNIT RPAC2"/>
    <property type="match status" value="1"/>
</dbReference>
<dbReference type="InterPro" id="IPR036603">
    <property type="entry name" value="RBP11-like"/>
</dbReference>
<dbReference type="CDD" id="cd07029">
    <property type="entry name" value="RNAP_I_III_AC19"/>
    <property type="match status" value="1"/>
</dbReference>
<dbReference type="OrthoDB" id="510325at2759"/>
<sequence>MKDARVEFCGYSVPHPSEDKINFRIQTNGTCSAEDALRQGLSNLNDMTGVILNVFEEALEKHRKSN</sequence>
<gene>
    <name evidence="5" type="ORF">EB796_021480</name>
</gene>
<evidence type="ECO:0000256" key="2">
    <source>
        <dbReference type="ARBA" id="ARBA00023163"/>
    </source>
</evidence>
<name>A0A7J7J265_BUGNE</name>
<comment type="similarity">
    <text evidence="3">Belongs to the archaeal Rpo11/eukaryotic RPB11/RPC19 RNA polymerase subunit family.</text>
</comment>
<feature type="domain" description="DNA-directed RNA polymerase RBP11-like dimerisation" evidence="4">
    <location>
        <begin position="1"/>
        <end position="52"/>
    </location>
</feature>
<evidence type="ECO:0000313" key="5">
    <source>
        <dbReference type="EMBL" id="KAF6020239.1"/>
    </source>
</evidence>
<dbReference type="GO" id="GO:0006383">
    <property type="term" value="P:transcription by RNA polymerase III"/>
    <property type="evidence" value="ECO:0007669"/>
    <property type="project" value="TreeGrafter"/>
</dbReference>
<dbReference type="AlphaFoldDB" id="A0A7J7J265"/>
<organism evidence="5 6">
    <name type="scientific">Bugula neritina</name>
    <name type="common">Brown bryozoan</name>
    <name type="synonym">Sertularia neritina</name>
    <dbReference type="NCBI Taxonomy" id="10212"/>
    <lineage>
        <taxon>Eukaryota</taxon>
        <taxon>Metazoa</taxon>
        <taxon>Spiralia</taxon>
        <taxon>Lophotrochozoa</taxon>
        <taxon>Bryozoa</taxon>
        <taxon>Gymnolaemata</taxon>
        <taxon>Cheilostomatida</taxon>
        <taxon>Flustrina</taxon>
        <taxon>Buguloidea</taxon>
        <taxon>Bugulidae</taxon>
        <taxon>Bugula</taxon>
    </lineage>
</organism>
<proteinExistence type="inferred from homology"/>
<dbReference type="EMBL" id="VXIV02003185">
    <property type="protein sequence ID" value="KAF6020239.1"/>
    <property type="molecule type" value="Genomic_DNA"/>
</dbReference>
<keyword evidence="6" id="KW-1185">Reference proteome</keyword>
<dbReference type="GO" id="GO:0005666">
    <property type="term" value="C:RNA polymerase III complex"/>
    <property type="evidence" value="ECO:0007669"/>
    <property type="project" value="TreeGrafter"/>
</dbReference>
<evidence type="ECO:0000256" key="3">
    <source>
        <dbReference type="ARBA" id="ARBA00025751"/>
    </source>
</evidence>
<dbReference type="SUPFAM" id="SSF55257">
    <property type="entry name" value="RBP11-like subunits of RNA polymerase"/>
    <property type="match status" value="1"/>
</dbReference>
<keyword evidence="1" id="KW-0240">DNA-directed RNA polymerase</keyword>
<dbReference type="Proteomes" id="UP000593567">
    <property type="component" value="Unassembled WGS sequence"/>
</dbReference>
<dbReference type="InterPro" id="IPR009025">
    <property type="entry name" value="RBP11-like_dimer"/>
</dbReference>